<evidence type="ECO:0000313" key="4">
    <source>
        <dbReference type="EMBL" id="VAV91531.1"/>
    </source>
</evidence>
<name>A0A3B0RIT7_9ZZZZ</name>
<reference evidence="4" key="1">
    <citation type="submission" date="2018-06" db="EMBL/GenBank/DDBJ databases">
        <authorList>
            <person name="Zhirakovskaya E."/>
        </authorList>
    </citation>
    <scope>NUCLEOTIDE SEQUENCE</scope>
</reference>
<dbReference type="InterPro" id="IPR036206">
    <property type="entry name" value="ThiamineP_synth_sf"/>
</dbReference>
<dbReference type="AlphaFoldDB" id="A0A3B0RIT7"/>
<gene>
    <name evidence="4" type="ORF">MNBD_ALPHA08-918</name>
</gene>
<dbReference type="EC" id="2.5.1.3" evidence="4"/>
<dbReference type="CDD" id="cd00564">
    <property type="entry name" value="TMP_TenI"/>
    <property type="match status" value="1"/>
</dbReference>
<protein>
    <submittedName>
        <fullName evidence="4">Thiamin-phosphate pyrophosphorylase</fullName>
        <ecNumber evidence="4">2.5.1.3</ecNumber>
    </submittedName>
</protein>
<dbReference type="GO" id="GO:0004789">
    <property type="term" value="F:thiamine-phosphate diphosphorylase activity"/>
    <property type="evidence" value="ECO:0007669"/>
    <property type="project" value="UniProtKB-EC"/>
</dbReference>
<dbReference type="GO" id="GO:0005737">
    <property type="term" value="C:cytoplasm"/>
    <property type="evidence" value="ECO:0007669"/>
    <property type="project" value="TreeGrafter"/>
</dbReference>
<dbReference type="SUPFAM" id="SSF51391">
    <property type="entry name" value="Thiamin phosphate synthase"/>
    <property type="match status" value="1"/>
</dbReference>
<dbReference type="InterPro" id="IPR022998">
    <property type="entry name" value="ThiamineP_synth_TenI"/>
</dbReference>
<proteinExistence type="predicted"/>
<dbReference type="PANTHER" id="PTHR20857:SF15">
    <property type="entry name" value="THIAMINE-PHOSPHATE SYNTHASE"/>
    <property type="match status" value="1"/>
</dbReference>
<evidence type="ECO:0000259" key="3">
    <source>
        <dbReference type="Pfam" id="PF02581"/>
    </source>
</evidence>
<evidence type="ECO:0000256" key="1">
    <source>
        <dbReference type="ARBA" id="ARBA00004948"/>
    </source>
</evidence>
<feature type="domain" description="Thiamine phosphate synthase/TenI" evidence="3">
    <location>
        <begin position="17"/>
        <end position="179"/>
    </location>
</feature>
<keyword evidence="2" id="KW-0784">Thiamine biosynthesis</keyword>
<dbReference type="GO" id="GO:0009228">
    <property type="term" value="P:thiamine biosynthetic process"/>
    <property type="evidence" value="ECO:0007669"/>
    <property type="project" value="UniProtKB-KW"/>
</dbReference>
<evidence type="ECO:0000256" key="2">
    <source>
        <dbReference type="ARBA" id="ARBA00022977"/>
    </source>
</evidence>
<sequence length="210" mass="22135">MSAATTSSYCRLFLATPDCFDPADLKELLAAAISGGDIASLLIRHQDADKLREAAMAVTQMAQAAGIAVLIENDVETAKICGADGVQLDGAGPNLHEAREQLGSDKIIGVFCGNERHSAMAAGEAGADYVAFDNAAADGESEPIAHWWARVFEVPCVVIEPLAMEQASAGVASRVDFICPPHSMWANKQAASETVRGYNAMIKETPIETV</sequence>
<accession>A0A3B0RIT7</accession>
<dbReference type="Pfam" id="PF02581">
    <property type="entry name" value="TMP-TENI"/>
    <property type="match status" value="1"/>
</dbReference>
<organism evidence="4">
    <name type="scientific">hydrothermal vent metagenome</name>
    <dbReference type="NCBI Taxonomy" id="652676"/>
    <lineage>
        <taxon>unclassified sequences</taxon>
        <taxon>metagenomes</taxon>
        <taxon>ecological metagenomes</taxon>
    </lineage>
</organism>
<keyword evidence="4" id="KW-0808">Transferase</keyword>
<dbReference type="InterPro" id="IPR013785">
    <property type="entry name" value="Aldolase_TIM"/>
</dbReference>
<dbReference type="PANTHER" id="PTHR20857">
    <property type="entry name" value="THIAMINE-PHOSPHATE PYROPHOSPHORYLASE"/>
    <property type="match status" value="1"/>
</dbReference>
<dbReference type="Gene3D" id="3.20.20.70">
    <property type="entry name" value="Aldolase class I"/>
    <property type="match status" value="1"/>
</dbReference>
<dbReference type="EMBL" id="UOEC01000091">
    <property type="protein sequence ID" value="VAV91531.1"/>
    <property type="molecule type" value="Genomic_DNA"/>
</dbReference>
<comment type="pathway">
    <text evidence="1">Cofactor biosynthesis; thiamine diphosphate biosynthesis.</text>
</comment>